<evidence type="ECO:0000313" key="4">
    <source>
        <dbReference type="Proteomes" id="UP000242949"/>
    </source>
</evidence>
<evidence type="ECO:0000256" key="1">
    <source>
        <dbReference type="ARBA" id="ARBA00022729"/>
    </source>
</evidence>
<dbReference type="RefSeq" id="WP_090796600.1">
    <property type="nucleotide sequence ID" value="NZ_FMYI01000009.1"/>
</dbReference>
<dbReference type="OrthoDB" id="9810477at2"/>
<dbReference type="SUPFAM" id="SSF51261">
    <property type="entry name" value="Duplicated hybrid motif"/>
    <property type="match status" value="1"/>
</dbReference>
<feature type="domain" description="M23ase beta-sheet core" evidence="2">
    <location>
        <begin position="189"/>
        <end position="287"/>
    </location>
</feature>
<dbReference type="GO" id="GO:0004222">
    <property type="term" value="F:metalloendopeptidase activity"/>
    <property type="evidence" value="ECO:0007669"/>
    <property type="project" value="TreeGrafter"/>
</dbReference>
<dbReference type="PANTHER" id="PTHR21666:SF289">
    <property type="entry name" value="L-ALA--D-GLU ENDOPEPTIDASE"/>
    <property type="match status" value="1"/>
</dbReference>
<dbReference type="AlphaFoldDB" id="A0A1G6LS70"/>
<proteinExistence type="predicted"/>
<dbReference type="InterPro" id="IPR050570">
    <property type="entry name" value="Cell_wall_metabolism_enzyme"/>
</dbReference>
<dbReference type="PANTHER" id="PTHR21666">
    <property type="entry name" value="PEPTIDASE-RELATED"/>
    <property type="match status" value="1"/>
</dbReference>
<dbReference type="EMBL" id="FMYI01000009">
    <property type="protein sequence ID" value="SDC45944.1"/>
    <property type="molecule type" value="Genomic_DNA"/>
</dbReference>
<accession>A0A1G6LS70</accession>
<reference evidence="4" key="1">
    <citation type="submission" date="2016-09" db="EMBL/GenBank/DDBJ databases">
        <authorList>
            <person name="Varghese N."/>
            <person name="Submissions S."/>
        </authorList>
    </citation>
    <scope>NUCLEOTIDE SEQUENCE [LARGE SCALE GENOMIC DNA]</scope>
    <source>
        <strain evidence="4">S5</strain>
    </source>
</reference>
<evidence type="ECO:0000313" key="3">
    <source>
        <dbReference type="EMBL" id="SDC45944.1"/>
    </source>
</evidence>
<keyword evidence="4" id="KW-1185">Reference proteome</keyword>
<dbReference type="InterPro" id="IPR011055">
    <property type="entry name" value="Dup_hybrid_motif"/>
</dbReference>
<protein>
    <submittedName>
        <fullName evidence="3">Peptidase family M23</fullName>
    </submittedName>
</protein>
<evidence type="ECO:0000259" key="2">
    <source>
        <dbReference type="Pfam" id="PF01551"/>
    </source>
</evidence>
<gene>
    <name evidence="3" type="ORF">SAMN05421734_10948</name>
</gene>
<dbReference type="Pfam" id="PF01551">
    <property type="entry name" value="Peptidase_M23"/>
    <property type="match status" value="1"/>
</dbReference>
<dbReference type="CDD" id="cd12797">
    <property type="entry name" value="M23_peptidase"/>
    <property type="match status" value="1"/>
</dbReference>
<name>A0A1G6LS70_9BACI</name>
<dbReference type="Gene3D" id="2.70.70.10">
    <property type="entry name" value="Glucose Permease (Domain IIA)"/>
    <property type="match status" value="1"/>
</dbReference>
<dbReference type="Proteomes" id="UP000242949">
    <property type="component" value="Unassembled WGS sequence"/>
</dbReference>
<keyword evidence="1" id="KW-0732">Signal</keyword>
<dbReference type="STRING" id="1612202.SAMN05421734_10948"/>
<dbReference type="InterPro" id="IPR016047">
    <property type="entry name" value="M23ase_b-sheet_dom"/>
</dbReference>
<sequence length="305" mass="34905">MYFIIILCLIFLFNSPVVFAEVDEPFYLYKKTETITHVPWYYLAAIDQYESQLSLNNEEPHYSFFDPIEWYGLTNMNQDPNIITIQMHNGAGKDGTGNKEASLENHEDQLFTLATYLSTYSPTETELKNAIWRLYERPLSVKTILQNAKVYKQFNTTDLSEKAFPIPSNHHYSYQSTWGSGRGFGGRRIHEGCDIFAHYGTPVQSTAYGTVEIMGWNTYGGWRIGIRDLDNTYHYFAHLQHFDSELEVGSIVAPGDIIGSVGASGYGPPGTSGKFPPHLHYGLYRDDGYTVYSYDPYPKLKLWEQ</sequence>
<organism evidence="3 4">
    <name type="scientific">Pelagirhabdus alkalitolerans</name>
    <dbReference type="NCBI Taxonomy" id="1612202"/>
    <lineage>
        <taxon>Bacteria</taxon>
        <taxon>Bacillati</taxon>
        <taxon>Bacillota</taxon>
        <taxon>Bacilli</taxon>
        <taxon>Bacillales</taxon>
        <taxon>Bacillaceae</taxon>
        <taxon>Pelagirhabdus</taxon>
    </lineage>
</organism>